<accession>A0A2W5T589</accession>
<evidence type="ECO:0000313" key="1">
    <source>
        <dbReference type="EMBL" id="PZR07386.1"/>
    </source>
</evidence>
<dbReference type="SUPFAM" id="SSF48452">
    <property type="entry name" value="TPR-like"/>
    <property type="match status" value="1"/>
</dbReference>
<dbReference type="AlphaFoldDB" id="A0A2W5T589"/>
<dbReference type="EMBL" id="QFQP01000031">
    <property type="protein sequence ID" value="PZR07386.1"/>
    <property type="molecule type" value="Genomic_DNA"/>
</dbReference>
<dbReference type="Pfam" id="PF13174">
    <property type="entry name" value="TPR_6"/>
    <property type="match status" value="1"/>
</dbReference>
<proteinExistence type="predicted"/>
<protein>
    <recommendedName>
        <fullName evidence="3">Tetratricopeptide repeat protein</fullName>
    </recommendedName>
</protein>
<organism evidence="1 2">
    <name type="scientific">Archangium gephyra</name>
    <dbReference type="NCBI Taxonomy" id="48"/>
    <lineage>
        <taxon>Bacteria</taxon>
        <taxon>Pseudomonadati</taxon>
        <taxon>Myxococcota</taxon>
        <taxon>Myxococcia</taxon>
        <taxon>Myxococcales</taxon>
        <taxon>Cystobacterineae</taxon>
        <taxon>Archangiaceae</taxon>
        <taxon>Archangium</taxon>
    </lineage>
</organism>
<dbReference type="InterPro" id="IPR019734">
    <property type="entry name" value="TPR_rpt"/>
</dbReference>
<dbReference type="InterPro" id="IPR011990">
    <property type="entry name" value="TPR-like_helical_dom_sf"/>
</dbReference>
<dbReference type="Pfam" id="PF07721">
    <property type="entry name" value="TPR_4"/>
    <property type="match status" value="2"/>
</dbReference>
<sequence>MAEKPALHEYASTAFLEALLRVNAAEPLSELGRYDEALALLDFRSEHALVEGGRRCSRAWSLTMLGRAGEARALLENVDAVQLYDYQCEYWLTLAFVHRESQSLDDCEAALHNADQTVVRAASERNLAFHGAELHRARGDVTRALAHYEAGARHRWRWQGGSGLLNWGTLLAELGRHDEARAGWLQCVTQAPLSLAAGEAKRRLES</sequence>
<reference evidence="1 2" key="1">
    <citation type="submission" date="2017-08" db="EMBL/GenBank/DDBJ databases">
        <title>Infants hospitalized years apart are colonized by the same room-sourced microbial strains.</title>
        <authorList>
            <person name="Brooks B."/>
            <person name="Olm M.R."/>
            <person name="Firek B.A."/>
            <person name="Baker R."/>
            <person name="Thomas B.C."/>
            <person name="Morowitz M.J."/>
            <person name="Banfield J.F."/>
        </authorList>
    </citation>
    <scope>NUCLEOTIDE SEQUENCE [LARGE SCALE GENOMIC DNA]</scope>
    <source>
        <strain evidence="1">S2_003_000_R2_14</strain>
    </source>
</reference>
<evidence type="ECO:0008006" key="3">
    <source>
        <dbReference type="Google" id="ProtNLM"/>
    </source>
</evidence>
<name>A0A2W5T589_9BACT</name>
<dbReference type="Gene3D" id="1.25.40.10">
    <property type="entry name" value="Tetratricopeptide repeat domain"/>
    <property type="match status" value="1"/>
</dbReference>
<dbReference type="InterPro" id="IPR011717">
    <property type="entry name" value="TPR-4"/>
</dbReference>
<gene>
    <name evidence="1" type="ORF">DI536_27415</name>
</gene>
<evidence type="ECO:0000313" key="2">
    <source>
        <dbReference type="Proteomes" id="UP000249061"/>
    </source>
</evidence>
<comment type="caution">
    <text evidence="1">The sequence shown here is derived from an EMBL/GenBank/DDBJ whole genome shotgun (WGS) entry which is preliminary data.</text>
</comment>
<dbReference type="Proteomes" id="UP000249061">
    <property type="component" value="Unassembled WGS sequence"/>
</dbReference>
<dbReference type="GO" id="GO:0042802">
    <property type="term" value="F:identical protein binding"/>
    <property type="evidence" value="ECO:0007669"/>
    <property type="project" value="InterPro"/>
</dbReference>